<protein>
    <recommendedName>
        <fullName evidence="1">2EXR domain-containing protein</fullName>
    </recommendedName>
</protein>
<dbReference type="Pfam" id="PF20150">
    <property type="entry name" value="2EXR"/>
    <property type="match status" value="1"/>
</dbReference>
<comment type="caution">
    <text evidence="2">The sequence shown here is derived from an EMBL/GenBank/DDBJ whole genome shotgun (WGS) entry which is preliminary data.</text>
</comment>
<sequence length="259" mass="29874">MEPLSLSIKPSFPQFRKLPAELRIKIWQFSMPDARTVMIKLPHTQENVPASLDGVLPQALDGSVTWRSTTQIPALLHVDPEARHEALKHYSLSLGVDKAQPRVYIDFKRDTLFFGDAELTPECSQFWARTNDLEKVRRLAVVPEGAWRVLRWTNVDLSSLQTLIFVHGAEKIQSWRQPQLMIDEQSMAELRLQLELEQEIHQLETTIMGELQLELENPMKQRIQAARDELDTLQMVLPVRWAKDLVVSTAVFRENRACC</sequence>
<dbReference type="PANTHER" id="PTHR35910:SF6">
    <property type="entry name" value="2EXR DOMAIN-CONTAINING PROTEIN"/>
    <property type="match status" value="1"/>
</dbReference>
<dbReference type="Proteomes" id="UP000286045">
    <property type="component" value="Unassembled WGS sequence"/>
</dbReference>
<dbReference type="PANTHER" id="PTHR35910">
    <property type="entry name" value="2EXR DOMAIN-CONTAINING PROTEIN"/>
    <property type="match status" value="1"/>
</dbReference>
<name>A0A439CWC2_9PEZI</name>
<dbReference type="AlphaFoldDB" id="A0A439CWC2"/>
<dbReference type="InterPro" id="IPR045518">
    <property type="entry name" value="2EXR"/>
</dbReference>
<keyword evidence="3" id="KW-1185">Reference proteome</keyword>
<gene>
    <name evidence="2" type="ORF">EKO27_g8679</name>
</gene>
<proteinExistence type="predicted"/>
<reference evidence="2 3" key="1">
    <citation type="submission" date="2018-12" db="EMBL/GenBank/DDBJ databases">
        <title>Draft genome sequence of Xylaria grammica IHI A82.</title>
        <authorList>
            <person name="Buettner E."/>
            <person name="Kellner H."/>
        </authorList>
    </citation>
    <scope>NUCLEOTIDE SEQUENCE [LARGE SCALE GENOMIC DNA]</scope>
    <source>
        <strain evidence="2 3">IHI A82</strain>
    </source>
</reference>
<evidence type="ECO:0000259" key="1">
    <source>
        <dbReference type="Pfam" id="PF20150"/>
    </source>
</evidence>
<evidence type="ECO:0000313" key="2">
    <source>
        <dbReference type="EMBL" id="RWA06426.1"/>
    </source>
</evidence>
<dbReference type="EMBL" id="RYZI01000338">
    <property type="protein sequence ID" value="RWA06426.1"/>
    <property type="molecule type" value="Genomic_DNA"/>
</dbReference>
<dbReference type="STRING" id="363999.A0A439CWC2"/>
<accession>A0A439CWC2</accession>
<organism evidence="2 3">
    <name type="scientific">Xylaria grammica</name>
    <dbReference type="NCBI Taxonomy" id="363999"/>
    <lineage>
        <taxon>Eukaryota</taxon>
        <taxon>Fungi</taxon>
        <taxon>Dikarya</taxon>
        <taxon>Ascomycota</taxon>
        <taxon>Pezizomycotina</taxon>
        <taxon>Sordariomycetes</taxon>
        <taxon>Xylariomycetidae</taxon>
        <taxon>Xylariales</taxon>
        <taxon>Xylariaceae</taxon>
        <taxon>Xylaria</taxon>
    </lineage>
</organism>
<feature type="domain" description="2EXR" evidence="1">
    <location>
        <begin position="12"/>
        <end position="112"/>
    </location>
</feature>
<evidence type="ECO:0000313" key="3">
    <source>
        <dbReference type="Proteomes" id="UP000286045"/>
    </source>
</evidence>